<keyword evidence="1" id="KW-1133">Transmembrane helix</keyword>
<dbReference type="EMBL" id="JBHSGS010000059">
    <property type="protein sequence ID" value="MFC4720193.1"/>
    <property type="molecule type" value="Genomic_DNA"/>
</dbReference>
<keyword evidence="2" id="KW-0804">Transcription</keyword>
<dbReference type="RefSeq" id="WP_204655120.1">
    <property type="nucleotide sequence ID" value="NZ_JAFBFD010000058.1"/>
</dbReference>
<dbReference type="Pfam" id="PF11772">
    <property type="entry name" value="EpuA"/>
    <property type="match status" value="1"/>
</dbReference>
<proteinExistence type="predicted"/>
<dbReference type="InterPro" id="IPR024596">
    <property type="entry name" value="RNApol_su_b/EpuA"/>
</dbReference>
<protein>
    <submittedName>
        <fullName evidence="2">DNA-directed RNA polymerase subunit beta</fullName>
    </submittedName>
</protein>
<evidence type="ECO:0000256" key="1">
    <source>
        <dbReference type="SAM" id="Phobius"/>
    </source>
</evidence>
<comment type="caution">
    <text evidence="2">The sequence shown here is derived from an EMBL/GenBank/DDBJ whole genome shotgun (WGS) entry which is preliminary data.</text>
</comment>
<dbReference type="GO" id="GO:0000428">
    <property type="term" value="C:DNA-directed RNA polymerase complex"/>
    <property type="evidence" value="ECO:0007669"/>
    <property type="project" value="UniProtKB-KW"/>
</dbReference>
<organism evidence="2 3">
    <name type="scientific">Enterococcus lemanii</name>
    <dbReference type="NCBI Taxonomy" id="1159752"/>
    <lineage>
        <taxon>Bacteria</taxon>
        <taxon>Bacillati</taxon>
        <taxon>Bacillota</taxon>
        <taxon>Bacilli</taxon>
        <taxon>Lactobacillales</taxon>
        <taxon>Enterococcaceae</taxon>
        <taxon>Enterococcus</taxon>
    </lineage>
</organism>
<reference evidence="3" key="1">
    <citation type="journal article" date="2019" name="Int. J. Syst. Evol. Microbiol.">
        <title>The Global Catalogue of Microorganisms (GCM) 10K type strain sequencing project: providing services to taxonomists for standard genome sequencing and annotation.</title>
        <authorList>
            <consortium name="The Broad Institute Genomics Platform"/>
            <consortium name="The Broad Institute Genome Sequencing Center for Infectious Disease"/>
            <person name="Wu L."/>
            <person name="Ma J."/>
        </authorList>
    </citation>
    <scope>NUCLEOTIDE SEQUENCE [LARGE SCALE GENOMIC DNA]</scope>
    <source>
        <strain evidence="3">CGMCC 1.19032</strain>
    </source>
</reference>
<dbReference type="Proteomes" id="UP001595969">
    <property type="component" value="Unassembled WGS sequence"/>
</dbReference>
<evidence type="ECO:0000313" key="2">
    <source>
        <dbReference type="EMBL" id="MFC4720193.1"/>
    </source>
</evidence>
<keyword evidence="1" id="KW-0812">Transmembrane</keyword>
<keyword evidence="2" id="KW-0240">DNA-directed RNA polymerase</keyword>
<gene>
    <name evidence="2" type="ORF">ACFO5I_10705</name>
</gene>
<sequence length="56" mass="6374">MNRYVAYSLIRLLLLILLIFFLFMVGLMIGYGVIGDGEPTAVFSGNLWTNVLKFMK</sequence>
<feature type="transmembrane region" description="Helical" evidence="1">
    <location>
        <begin position="12"/>
        <end position="34"/>
    </location>
</feature>
<evidence type="ECO:0000313" key="3">
    <source>
        <dbReference type="Proteomes" id="UP001595969"/>
    </source>
</evidence>
<accession>A0ABV9N051</accession>
<keyword evidence="1" id="KW-0472">Membrane</keyword>
<keyword evidence="3" id="KW-1185">Reference proteome</keyword>
<name>A0ABV9N051_9ENTE</name>